<evidence type="ECO:0000259" key="1">
    <source>
        <dbReference type="Pfam" id="PF13391"/>
    </source>
</evidence>
<proteinExistence type="predicted"/>
<dbReference type="Proteomes" id="UP000464178">
    <property type="component" value="Chromosome"/>
</dbReference>
<feature type="domain" description="HNH nuclease" evidence="1">
    <location>
        <begin position="181"/>
        <end position="234"/>
    </location>
</feature>
<dbReference type="PIRSF" id="PIRSF030850">
    <property type="entry name" value="UCP030850"/>
    <property type="match status" value="1"/>
</dbReference>
<evidence type="ECO:0000313" key="4">
    <source>
        <dbReference type="Proteomes" id="UP000464178"/>
    </source>
</evidence>
<accession>A0A6P2DIE7</accession>
<gene>
    <name evidence="3" type="ORF">SOIL9_77740</name>
</gene>
<reference evidence="3 4" key="1">
    <citation type="submission" date="2019-05" db="EMBL/GenBank/DDBJ databases">
        <authorList>
            <consortium name="Science for Life Laboratories"/>
        </authorList>
    </citation>
    <scope>NUCLEOTIDE SEQUENCE [LARGE SCALE GENOMIC DNA]</scope>
    <source>
        <strain evidence="3">Soil9</strain>
    </source>
</reference>
<feature type="domain" description="ScoMcrA-like DNA sulfur-binding" evidence="2">
    <location>
        <begin position="4"/>
        <end position="154"/>
    </location>
</feature>
<dbReference type="InterPro" id="IPR058813">
    <property type="entry name" value="DNA-SBD_ScoMcrA"/>
</dbReference>
<evidence type="ECO:0000313" key="3">
    <source>
        <dbReference type="EMBL" id="VTS01663.1"/>
    </source>
</evidence>
<name>A0A6P2DIE7_9BACT</name>
<organism evidence="3 4">
    <name type="scientific">Gemmata massiliana</name>
    <dbReference type="NCBI Taxonomy" id="1210884"/>
    <lineage>
        <taxon>Bacteria</taxon>
        <taxon>Pseudomonadati</taxon>
        <taxon>Planctomycetota</taxon>
        <taxon>Planctomycetia</taxon>
        <taxon>Gemmatales</taxon>
        <taxon>Gemmataceae</taxon>
        <taxon>Gemmata</taxon>
    </lineage>
</organism>
<dbReference type="EMBL" id="LR593886">
    <property type="protein sequence ID" value="VTS01663.1"/>
    <property type="molecule type" value="Genomic_DNA"/>
</dbReference>
<dbReference type="NCBIfam" id="NF045808">
    <property type="entry name" value="PT-DNA_restrict"/>
    <property type="match status" value="1"/>
</dbReference>
<dbReference type="KEGG" id="gms:SOIL9_77740"/>
<dbReference type="Pfam" id="PF13391">
    <property type="entry name" value="HNH_2"/>
    <property type="match status" value="1"/>
</dbReference>
<dbReference type="RefSeq" id="WP_162672519.1">
    <property type="nucleotide sequence ID" value="NZ_LR593886.1"/>
</dbReference>
<keyword evidence="4" id="KW-1185">Reference proteome</keyword>
<dbReference type="InterPro" id="IPR003615">
    <property type="entry name" value="HNH_nuc"/>
</dbReference>
<dbReference type="Pfam" id="PF26340">
    <property type="entry name" value="DNA-SBD_ScoMcrA"/>
    <property type="match status" value="1"/>
</dbReference>
<evidence type="ECO:0000259" key="2">
    <source>
        <dbReference type="Pfam" id="PF26340"/>
    </source>
</evidence>
<dbReference type="AlphaFoldDB" id="A0A6P2DIE7"/>
<dbReference type="InterPro" id="IPR011396">
    <property type="entry name" value="PT_DNA_restrict"/>
</dbReference>
<sequence length="294" mass="32946">MNPDILTRFNAISVWKQGDQRAPHKPLLILYALGRWQRGLPEVTFLEAEPALIDLLHRFGPQRRSDHPEQPFWRLQNDGVWTVQSPAPLPLKTGDTIPRVAALRSPDVRARFTPDVQAALAADPKLASQIATAILEEHFPESYRDDLLDAVGLTLETSVVEKRKRDPGFRHRVLKAYEYRCAVCGFDVRLGSVSIALDAAHIRWHQANGPDEESNGLALCVLHHKTFDLGAFTVADGVMLVSDRANGTVGFAESLMAHHGKSIRPPQRPDWRPSTEHLGWHGREVFKGEARHRG</sequence>
<protein>
    <submittedName>
        <fullName evidence="3">Uncharacterized protein</fullName>
    </submittedName>
</protein>